<proteinExistence type="predicted"/>
<sequence>MAYWSLYAKPTTEEVILDANGDLKDRLVHLKHPCIELRKEDTGGMIYWNGKRYIWLHQGC</sequence>
<evidence type="ECO:0000313" key="2">
    <source>
        <dbReference type="Proteomes" id="UP001500567"/>
    </source>
</evidence>
<protein>
    <submittedName>
        <fullName evidence="1">Uncharacterized protein</fullName>
    </submittedName>
</protein>
<dbReference type="Proteomes" id="UP001500567">
    <property type="component" value="Unassembled WGS sequence"/>
</dbReference>
<accession>A0ABP7RKK3</accession>
<dbReference type="EMBL" id="BAABDJ010000006">
    <property type="protein sequence ID" value="GAA3998826.1"/>
    <property type="molecule type" value="Genomic_DNA"/>
</dbReference>
<reference evidence="2" key="1">
    <citation type="journal article" date="2019" name="Int. J. Syst. Evol. Microbiol.">
        <title>The Global Catalogue of Microorganisms (GCM) 10K type strain sequencing project: providing services to taxonomists for standard genome sequencing and annotation.</title>
        <authorList>
            <consortium name="The Broad Institute Genomics Platform"/>
            <consortium name="The Broad Institute Genome Sequencing Center for Infectious Disease"/>
            <person name="Wu L."/>
            <person name="Ma J."/>
        </authorList>
    </citation>
    <scope>NUCLEOTIDE SEQUENCE [LARGE SCALE GENOMIC DNA]</scope>
    <source>
        <strain evidence="2">JCM 17224</strain>
    </source>
</reference>
<keyword evidence="2" id="KW-1185">Reference proteome</keyword>
<evidence type="ECO:0000313" key="1">
    <source>
        <dbReference type="EMBL" id="GAA3998826.1"/>
    </source>
</evidence>
<comment type="caution">
    <text evidence="1">The sequence shown here is derived from an EMBL/GenBank/DDBJ whole genome shotgun (WGS) entry which is preliminary data.</text>
</comment>
<name>A0ABP7RKK3_9BACT</name>
<organism evidence="1 2">
    <name type="scientific">Hymenobacter fastidiosus</name>
    <dbReference type="NCBI Taxonomy" id="486264"/>
    <lineage>
        <taxon>Bacteria</taxon>
        <taxon>Pseudomonadati</taxon>
        <taxon>Bacteroidota</taxon>
        <taxon>Cytophagia</taxon>
        <taxon>Cytophagales</taxon>
        <taxon>Hymenobacteraceae</taxon>
        <taxon>Hymenobacter</taxon>
    </lineage>
</organism>
<gene>
    <name evidence="1" type="ORF">GCM10022408_07170</name>
</gene>